<sequence>MIQALQELFEEKVQVLGYSLLLSSCRHLRLDSLNIHTTIRPQFQVDEAVRIRERWDELSEHAQKVLERVPNLSTIMVELEDEDTNAIGQEAEQSIKVNAKCFMSYWQPEKIVANQDHSAGSDNRQRSQGTKVYGYTQGWVLLGVILASCFFGRDFYHTGRSDPWYLRVLVIFVVMLDALSQGLICYASYFYLVKNHDNPNNANECVWSLLAEVMVNGSISFLVQGFFGMRVYKFDEIENLKANHE</sequence>
<dbReference type="EMBL" id="ML179411">
    <property type="protein sequence ID" value="THU88380.1"/>
    <property type="molecule type" value="Genomic_DNA"/>
</dbReference>
<dbReference type="PANTHER" id="PTHR40465">
    <property type="entry name" value="CHROMOSOME 1, WHOLE GENOME SHOTGUN SEQUENCE"/>
    <property type="match status" value="1"/>
</dbReference>
<keyword evidence="1" id="KW-0472">Membrane</keyword>
<feature type="transmembrane region" description="Helical" evidence="1">
    <location>
        <begin position="164"/>
        <end position="189"/>
    </location>
</feature>
<dbReference type="Proteomes" id="UP000297245">
    <property type="component" value="Unassembled WGS sequence"/>
</dbReference>
<keyword evidence="1" id="KW-0812">Transmembrane</keyword>
<proteinExistence type="predicted"/>
<keyword evidence="3" id="KW-1185">Reference proteome</keyword>
<evidence type="ECO:0000313" key="3">
    <source>
        <dbReference type="Proteomes" id="UP000297245"/>
    </source>
</evidence>
<accession>A0A4S8LHP6</accession>
<protein>
    <submittedName>
        <fullName evidence="2">Uncharacterized protein</fullName>
    </submittedName>
</protein>
<feature type="transmembrane region" description="Helical" evidence="1">
    <location>
        <begin position="209"/>
        <end position="232"/>
    </location>
</feature>
<keyword evidence="1" id="KW-1133">Transmembrane helix</keyword>
<dbReference type="OrthoDB" id="2562493at2759"/>
<organism evidence="2 3">
    <name type="scientific">Dendrothele bispora (strain CBS 962.96)</name>
    <dbReference type="NCBI Taxonomy" id="1314807"/>
    <lineage>
        <taxon>Eukaryota</taxon>
        <taxon>Fungi</taxon>
        <taxon>Dikarya</taxon>
        <taxon>Basidiomycota</taxon>
        <taxon>Agaricomycotina</taxon>
        <taxon>Agaricomycetes</taxon>
        <taxon>Agaricomycetidae</taxon>
        <taxon>Agaricales</taxon>
        <taxon>Agaricales incertae sedis</taxon>
        <taxon>Dendrothele</taxon>
    </lineage>
</organism>
<reference evidence="2 3" key="1">
    <citation type="journal article" date="2019" name="Nat. Ecol. Evol.">
        <title>Megaphylogeny resolves global patterns of mushroom evolution.</title>
        <authorList>
            <person name="Varga T."/>
            <person name="Krizsan K."/>
            <person name="Foldi C."/>
            <person name="Dima B."/>
            <person name="Sanchez-Garcia M."/>
            <person name="Sanchez-Ramirez S."/>
            <person name="Szollosi G.J."/>
            <person name="Szarkandi J.G."/>
            <person name="Papp V."/>
            <person name="Albert L."/>
            <person name="Andreopoulos W."/>
            <person name="Angelini C."/>
            <person name="Antonin V."/>
            <person name="Barry K.W."/>
            <person name="Bougher N.L."/>
            <person name="Buchanan P."/>
            <person name="Buyck B."/>
            <person name="Bense V."/>
            <person name="Catcheside P."/>
            <person name="Chovatia M."/>
            <person name="Cooper J."/>
            <person name="Damon W."/>
            <person name="Desjardin D."/>
            <person name="Finy P."/>
            <person name="Geml J."/>
            <person name="Haridas S."/>
            <person name="Hughes K."/>
            <person name="Justo A."/>
            <person name="Karasinski D."/>
            <person name="Kautmanova I."/>
            <person name="Kiss B."/>
            <person name="Kocsube S."/>
            <person name="Kotiranta H."/>
            <person name="LaButti K.M."/>
            <person name="Lechner B.E."/>
            <person name="Liimatainen K."/>
            <person name="Lipzen A."/>
            <person name="Lukacs Z."/>
            <person name="Mihaltcheva S."/>
            <person name="Morgado L.N."/>
            <person name="Niskanen T."/>
            <person name="Noordeloos M.E."/>
            <person name="Ohm R.A."/>
            <person name="Ortiz-Santana B."/>
            <person name="Ovrebo C."/>
            <person name="Racz N."/>
            <person name="Riley R."/>
            <person name="Savchenko A."/>
            <person name="Shiryaev A."/>
            <person name="Soop K."/>
            <person name="Spirin V."/>
            <person name="Szebenyi C."/>
            <person name="Tomsovsky M."/>
            <person name="Tulloss R.E."/>
            <person name="Uehling J."/>
            <person name="Grigoriev I.V."/>
            <person name="Vagvolgyi C."/>
            <person name="Papp T."/>
            <person name="Martin F.M."/>
            <person name="Miettinen O."/>
            <person name="Hibbett D.S."/>
            <person name="Nagy L.G."/>
        </authorList>
    </citation>
    <scope>NUCLEOTIDE SEQUENCE [LARGE SCALE GENOMIC DNA]</scope>
    <source>
        <strain evidence="2 3">CBS 962.96</strain>
    </source>
</reference>
<evidence type="ECO:0000256" key="1">
    <source>
        <dbReference type="SAM" id="Phobius"/>
    </source>
</evidence>
<feature type="transmembrane region" description="Helical" evidence="1">
    <location>
        <begin position="132"/>
        <end position="152"/>
    </location>
</feature>
<name>A0A4S8LHP6_DENBC</name>
<dbReference type="AlphaFoldDB" id="A0A4S8LHP6"/>
<gene>
    <name evidence="2" type="ORF">K435DRAFT_803556</name>
</gene>
<dbReference type="PANTHER" id="PTHR40465:SF1">
    <property type="entry name" value="DUF6534 DOMAIN-CONTAINING PROTEIN"/>
    <property type="match status" value="1"/>
</dbReference>
<evidence type="ECO:0000313" key="2">
    <source>
        <dbReference type="EMBL" id="THU88380.1"/>
    </source>
</evidence>